<dbReference type="GO" id="GO:0003677">
    <property type="term" value="F:DNA binding"/>
    <property type="evidence" value="ECO:0007669"/>
    <property type="project" value="InterPro"/>
</dbReference>
<sequence>MIAEGYRLPLAQNAQVLVLYFRNSGSTELYKSFVEAEIVTLIWSGAVRKVGYRLHVVSPLMVATNAVKPRLILDLSVFNTYLEHTTVKYEALDAVRDLLPNQGYRETFDMKSGYHHIDMHEDDCNYLGFSWNFGGGVHYFVYTVLPFGLSPAPMIFTKVFHPLVHLWRSRGYMCALYLDDGIFFASDRDQAISMSEHMQADLRAAGVITSPEKCIWNPVQWLDWLGITIDLHQFQLEVSTKRIMSALNLINSLLCANCPSARDRMRITGKLISMASVLGSIVQLNTRRLYEAVNAVFLNIYRRFMFASTEHDELLFWKRSLHALNVCSLHQSAGAERIYVAGSTVALCPPTHPVVTNSKVVWLVQAAATNPAICPTLAQVQDLLRASKADWTETSYLAIITRFVVWRDAMLDGDGTLDGLMAVALFLAKEHACMSGKTEVARSALAWYFDLIGCQANLARDLIPVAISQGSLRRDPPVVHHDKVTADEIKLIFQSFTGPNLPLSDHRISTVLTLMFSAFLQVLEVVALKRSDVKFDSSHVWLNIRKSKTDQLGKMECQPVARSGGPFCAVLNLERWLARVLQTTFLFLCLITVQSMATKPMSVDLVRAELRRILQRRRDASN</sequence>
<evidence type="ECO:0000313" key="4">
    <source>
        <dbReference type="WBParaSite" id="PSAMB.scaffold1790size27844.g15007.t1"/>
    </source>
</evidence>
<accession>A0A914VCR7</accession>
<dbReference type="Pfam" id="PF00078">
    <property type="entry name" value="RVT_1"/>
    <property type="match status" value="1"/>
</dbReference>
<dbReference type="InterPro" id="IPR000477">
    <property type="entry name" value="RT_dom"/>
</dbReference>
<dbReference type="WBParaSite" id="PSAMB.scaffold1790size27844.g15007.t1">
    <property type="protein sequence ID" value="PSAMB.scaffold1790size27844.g15007.t1"/>
    <property type="gene ID" value="PSAMB.scaffold1790size27844.g15007"/>
</dbReference>
<evidence type="ECO:0000313" key="3">
    <source>
        <dbReference type="Proteomes" id="UP000887566"/>
    </source>
</evidence>
<keyword evidence="3" id="KW-1185">Reference proteome</keyword>
<dbReference type="Gene3D" id="3.30.70.270">
    <property type="match status" value="1"/>
</dbReference>
<dbReference type="GO" id="GO:0006310">
    <property type="term" value="P:DNA recombination"/>
    <property type="evidence" value="ECO:0007669"/>
    <property type="project" value="UniProtKB-KW"/>
</dbReference>
<dbReference type="Gene3D" id="3.10.10.10">
    <property type="entry name" value="HIV Type 1 Reverse Transcriptase, subunit A, domain 1"/>
    <property type="match status" value="1"/>
</dbReference>
<dbReference type="Proteomes" id="UP000887566">
    <property type="component" value="Unplaced"/>
</dbReference>
<dbReference type="PROSITE" id="PS50878">
    <property type="entry name" value="RT_POL"/>
    <property type="match status" value="1"/>
</dbReference>
<dbReference type="AlphaFoldDB" id="A0A914VCR7"/>
<dbReference type="InterPro" id="IPR052055">
    <property type="entry name" value="Hepadnavirus_pol/RT"/>
</dbReference>
<dbReference type="InterPro" id="IPR013762">
    <property type="entry name" value="Integrase-like_cat_sf"/>
</dbReference>
<proteinExistence type="predicted"/>
<dbReference type="SUPFAM" id="SSF56349">
    <property type="entry name" value="DNA breaking-rejoining enzymes"/>
    <property type="match status" value="1"/>
</dbReference>
<dbReference type="PANTHER" id="PTHR33050">
    <property type="entry name" value="REVERSE TRANSCRIPTASE DOMAIN-CONTAINING PROTEIN"/>
    <property type="match status" value="1"/>
</dbReference>
<organism evidence="3 4">
    <name type="scientific">Plectus sambesii</name>
    <dbReference type="NCBI Taxonomy" id="2011161"/>
    <lineage>
        <taxon>Eukaryota</taxon>
        <taxon>Metazoa</taxon>
        <taxon>Ecdysozoa</taxon>
        <taxon>Nematoda</taxon>
        <taxon>Chromadorea</taxon>
        <taxon>Plectida</taxon>
        <taxon>Plectina</taxon>
        <taxon>Plectoidea</taxon>
        <taxon>Plectidae</taxon>
        <taxon>Plectus</taxon>
    </lineage>
</organism>
<dbReference type="SUPFAM" id="SSF56672">
    <property type="entry name" value="DNA/RNA polymerases"/>
    <property type="match status" value="1"/>
</dbReference>
<dbReference type="InterPro" id="IPR043128">
    <property type="entry name" value="Rev_trsase/Diguanyl_cyclase"/>
</dbReference>
<dbReference type="InterPro" id="IPR043502">
    <property type="entry name" value="DNA/RNA_pol_sf"/>
</dbReference>
<feature type="domain" description="Reverse transcriptase" evidence="2">
    <location>
        <begin position="1"/>
        <end position="229"/>
    </location>
</feature>
<dbReference type="GO" id="GO:0015074">
    <property type="term" value="P:DNA integration"/>
    <property type="evidence" value="ECO:0007669"/>
    <property type="project" value="InterPro"/>
</dbReference>
<dbReference type="PANTHER" id="PTHR33050:SF7">
    <property type="entry name" value="RIBONUCLEASE H"/>
    <property type="match status" value="1"/>
</dbReference>
<dbReference type="Gene3D" id="1.10.443.10">
    <property type="entry name" value="Intergrase catalytic core"/>
    <property type="match status" value="1"/>
</dbReference>
<dbReference type="InterPro" id="IPR011010">
    <property type="entry name" value="DNA_brk_join_enz"/>
</dbReference>
<evidence type="ECO:0000259" key="2">
    <source>
        <dbReference type="PROSITE" id="PS50878"/>
    </source>
</evidence>
<reference evidence="4" key="1">
    <citation type="submission" date="2022-11" db="UniProtKB">
        <authorList>
            <consortium name="WormBaseParasite"/>
        </authorList>
    </citation>
    <scope>IDENTIFICATION</scope>
</reference>
<name>A0A914VCR7_9BILA</name>
<evidence type="ECO:0000256" key="1">
    <source>
        <dbReference type="ARBA" id="ARBA00023172"/>
    </source>
</evidence>
<dbReference type="CDD" id="cd03714">
    <property type="entry name" value="RT_DIRS1"/>
    <property type="match status" value="1"/>
</dbReference>
<keyword evidence="1" id="KW-0233">DNA recombination</keyword>
<protein>
    <submittedName>
        <fullName evidence="4">Reverse transcriptase domain-containing protein</fullName>
    </submittedName>
</protein>